<dbReference type="Proteomes" id="UP000001819">
    <property type="component" value="Unplaced"/>
</dbReference>
<sequence length="149" mass="15130">MPWRWIRPPAKDDGDGITRAAQVRPPKCNGCLLAEMCPISTQRSRISGCQDGTSCCGRSVSGVAAGVGPNVSCGGCGAGATVAAAIVGGFSDVTGTAGVAVTAWDWMSECLAAGSLAGLAFRLHFLPGAVVGKLLLLLLSLLLFALRLL</sequence>
<accession>A0A6I8WDT3</accession>
<feature type="transmembrane region" description="Helical" evidence="1">
    <location>
        <begin position="125"/>
        <end position="146"/>
    </location>
</feature>
<dbReference type="RefSeq" id="XP_033241575.1">
    <property type="nucleotide sequence ID" value="XM_033385684.1"/>
</dbReference>
<proteinExistence type="predicted"/>
<evidence type="ECO:0000256" key="1">
    <source>
        <dbReference type="SAM" id="Phobius"/>
    </source>
</evidence>
<reference evidence="3" key="1">
    <citation type="submission" date="2025-08" db="UniProtKB">
        <authorList>
            <consortium name="RefSeq"/>
        </authorList>
    </citation>
    <scope>IDENTIFICATION</scope>
    <source>
        <strain evidence="3">MV-25-SWS-2005</strain>
        <tissue evidence="3">Whole body</tissue>
    </source>
</reference>
<dbReference type="KEGG" id="dpo:26533359"/>
<protein>
    <submittedName>
        <fullName evidence="3">Uncharacterized protein isoform X1</fullName>
    </submittedName>
</protein>
<keyword evidence="2" id="KW-1185">Reference proteome</keyword>
<dbReference type="AlphaFoldDB" id="A0A6I8WDT3"/>
<organism evidence="2 3">
    <name type="scientific">Drosophila pseudoobscura pseudoobscura</name>
    <name type="common">Fruit fly</name>
    <dbReference type="NCBI Taxonomy" id="46245"/>
    <lineage>
        <taxon>Eukaryota</taxon>
        <taxon>Metazoa</taxon>
        <taxon>Ecdysozoa</taxon>
        <taxon>Arthropoda</taxon>
        <taxon>Hexapoda</taxon>
        <taxon>Insecta</taxon>
        <taxon>Pterygota</taxon>
        <taxon>Neoptera</taxon>
        <taxon>Endopterygota</taxon>
        <taxon>Diptera</taxon>
        <taxon>Brachycera</taxon>
        <taxon>Muscomorpha</taxon>
        <taxon>Ephydroidea</taxon>
        <taxon>Drosophilidae</taxon>
        <taxon>Drosophila</taxon>
        <taxon>Sophophora</taxon>
    </lineage>
</organism>
<name>A0A6I8WDT3_DROPS</name>
<gene>
    <name evidence="3" type="primary">LOC26533359</name>
</gene>
<keyword evidence="1" id="KW-0472">Membrane</keyword>
<evidence type="ECO:0000313" key="3">
    <source>
        <dbReference type="RefSeq" id="XP_033241575.1"/>
    </source>
</evidence>
<dbReference type="InParanoid" id="A0A6I8WDT3"/>
<evidence type="ECO:0000313" key="2">
    <source>
        <dbReference type="Proteomes" id="UP000001819"/>
    </source>
</evidence>
<dbReference type="ExpressionAtlas" id="A0A6I8WDT3">
    <property type="expression patterns" value="baseline"/>
</dbReference>
<keyword evidence="1" id="KW-0812">Transmembrane</keyword>
<keyword evidence="1" id="KW-1133">Transmembrane helix</keyword>